<dbReference type="OrthoDB" id="202067at2759"/>
<evidence type="ECO:0000259" key="8">
    <source>
        <dbReference type="PROSITE" id="PS50820"/>
    </source>
</evidence>
<dbReference type="Gene3D" id="2.170.130.20">
    <property type="entry name" value="LCCL-like domain"/>
    <property type="match status" value="1"/>
</dbReference>
<feature type="disulfide bond" evidence="4">
    <location>
        <begin position="1252"/>
        <end position="1261"/>
    </location>
</feature>
<dbReference type="PROSITE" id="PS00022">
    <property type="entry name" value="EGF_1"/>
    <property type="match status" value="6"/>
</dbReference>
<dbReference type="PANTHER" id="PTHR14949">
    <property type="entry name" value="EGF-LIKE-DOMAIN, MULTIPLE 7, 8"/>
    <property type="match status" value="1"/>
</dbReference>
<dbReference type="GO" id="GO:0005576">
    <property type="term" value="C:extracellular region"/>
    <property type="evidence" value="ECO:0007669"/>
    <property type="project" value="TreeGrafter"/>
</dbReference>
<evidence type="ECO:0000313" key="10">
    <source>
        <dbReference type="Proteomes" id="UP000789595"/>
    </source>
</evidence>
<evidence type="ECO:0000256" key="2">
    <source>
        <dbReference type="ARBA" id="ARBA00022737"/>
    </source>
</evidence>
<feature type="disulfide bond" evidence="4">
    <location>
        <begin position="1111"/>
        <end position="1121"/>
    </location>
</feature>
<feature type="compositionally biased region" description="Pro residues" evidence="5">
    <location>
        <begin position="832"/>
        <end position="861"/>
    </location>
</feature>
<dbReference type="Gene3D" id="2.10.25.10">
    <property type="entry name" value="Laminin"/>
    <property type="match status" value="7"/>
</dbReference>
<dbReference type="PROSITE" id="PS01186">
    <property type="entry name" value="EGF_2"/>
    <property type="match status" value="5"/>
</dbReference>
<dbReference type="PRINTS" id="PR01217">
    <property type="entry name" value="PRICHEXTENSN"/>
</dbReference>
<keyword evidence="2" id="KW-0677">Repeat</keyword>
<dbReference type="PANTHER" id="PTHR14949:SF56">
    <property type="entry name" value="EGF-LIKE-DOMAIN, MULTIPLE 7"/>
    <property type="match status" value="1"/>
</dbReference>
<proteinExistence type="predicted"/>
<comment type="caution">
    <text evidence="4">Lacks conserved residue(s) required for the propagation of feature annotation.</text>
</comment>
<dbReference type="InterPro" id="IPR004043">
    <property type="entry name" value="LCCL"/>
</dbReference>
<dbReference type="Pfam" id="PF01436">
    <property type="entry name" value="NHL"/>
    <property type="match status" value="2"/>
</dbReference>
<dbReference type="InterPro" id="IPR050969">
    <property type="entry name" value="Dev_Signal_Modulators"/>
</dbReference>
<feature type="compositionally biased region" description="Low complexity" evidence="5">
    <location>
        <begin position="805"/>
        <end position="829"/>
    </location>
</feature>
<feature type="domain" description="EGF-like" evidence="7">
    <location>
        <begin position="1230"/>
        <end position="1262"/>
    </location>
</feature>
<feature type="compositionally biased region" description="Low complexity" evidence="5">
    <location>
        <begin position="920"/>
        <end position="938"/>
    </location>
</feature>
<dbReference type="Gene3D" id="2.60.120.260">
    <property type="entry name" value="Galactose-binding domain-like"/>
    <property type="match status" value="1"/>
</dbReference>
<dbReference type="InterPro" id="IPR011042">
    <property type="entry name" value="6-blade_b-propeller_TolB-like"/>
</dbReference>
<feature type="domain" description="LCCL" evidence="8">
    <location>
        <begin position="696"/>
        <end position="765"/>
    </location>
</feature>
<evidence type="ECO:0000259" key="7">
    <source>
        <dbReference type="PROSITE" id="PS50026"/>
    </source>
</evidence>
<feature type="compositionally biased region" description="Polar residues" evidence="5">
    <location>
        <begin position="866"/>
        <end position="890"/>
    </location>
</feature>
<feature type="disulfide bond" evidence="4">
    <location>
        <begin position="1836"/>
        <end position="1846"/>
    </location>
</feature>
<feature type="disulfide bond" evidence="4">
    <location>
        <begin position="1316"/>
        <end position="1325"/>
    </location>
</feature>
<dbReference type="Proteomes" id="UP000789595">
    <property type="component" value="Unassembled WGS sequence"/>
</dbReference>
<keyword evidence="4" id="KW-0245">EGF-like domain</keyword>
<dbReference type="Pfam" id="PF03815">
    <property type="entry name" value="LCCL"/>
    <property type="match status" value="1"/>
</dbReference>
<dbReference type="Gene3D" id="2.120.10.30">
    <property type="entry name" value="TolB, C-terminal domain"/>
    <property type="match status" value="4"/>
</dbReference>
<feature type="domain" description="EGF-like" evidence="7">
    <location>
        <begin position="1832"/>
        <end position="1864"/>
    </location>
</feature>
<dbReference type="SMART" id="SM00181">
    <property type="entry name" value="EGF"/>
    <property type="match status" value="9"/>
</dbReference>
<dbReference type="EMBL" id="CAKKNE010000006">
    <property type="protein sequence ID" value="CAH0379684.1"/>
    <property type="molecule type" value="Genomic_DNA"/>
</dbReference>
<dbReference type="SUPFAM" id="SSF101898">
    <property type="entry name" value="NHL repeat"/>
    <property type="match status" value="1"/>
</dbReference>
<dbReference type="GO" id="GO:0005102">
    <property type="term" value="F:signaling receptor binding"/>
    <property type="evidence" value="ECO:0007669"/>
    <property type="project" value="TreeGrafter"/>
</dbReference>
<feature type="signal peptide" evidence="6">
    <location>
        <begin position="1"/>
        <end position="20"/>
    </location>
</feature>
<dbReference type="PROSITE" id="PS50820">
    <property type="entry name" value="LCCL"/>
    <property type="match status" value="1"/>
</dbReference>
<feature type="disulfide bond" evidence="4">
    <location>
        <begin position="1234"/>
        <end position="1244"/>
    </location>
</feature>
<reference evidence="9" key="1">
    <citation type="submission" date="2021-11" db="EMBL/GenBank/DDBJ databases">
        <authorList>
            <consortium name="Genoscope - CEA"/>
            <person name="William W."/>
        </authorList>
    </citation>
    <scope>NUCLEOTIDE SEQUENCE</scope>
</reference>
<sequence length="2795" mass="304932">MITRIAMLLLGVLLPQLADGWTPTRLIAVPLTEAFRLSRPWTLTKNWCDVVKEPAWPFAYQKWEGSLWERKGRTNQDLQDMRHECNIRGCSSKCHRCEKIACGSKNRYECDYQIQGAPSSEMSKNIPTASDSPWSVNGTHRYDFGNPHTSHVCVITSGFNCTDPLARDMSKCATRCWGWGGGRATPGTHLEDQPGSGINTDAIRLVDGEEWVATDKWEYARRAEAQGQVTTLAGHSSEEGYADGCGTNAKFKDPSGVAVDADRYVYVADSGNHALRRIDASGCVITLVGSVPPHRQKGDKNGAGSTARLSSPRAVAITYDGTWGDPDALVIYLADTDNHRIRKVTGGGIASPTNVQVTCFAGRCGKGTNDYRDSLQDAAPEPGYADGFGTFARFDAPRGLAVHHESGDLIVADTNNHAIRKINATRFVFTIAGQIVRKNVEEGCPPPCVRGVPGYRDGNSSIARFEYPKSVAIDEPSSRHASTTDYVTSGKTKVTAYTVIVADSRRVRRVIPGSGGPASDVYEFDGGVISTNGQVVTVAGSGLRGPRDGAADEATFDEPSGVVVSHDGHVYVSDGGGCRIRRTSPPKRAVADLDEIKPVPSVCDVRLVDVLRPDGCQSYDAPVGARDLKATPRMGHVHYNFEQRWDQIYPKRSEDDGPEPFGRAMRNCVGSPPPDRSEKRAWESGLNLAVDDERWDLNEDTHEGTTYKFKCPAGCLYSESFNMLDIVGAMPGYYADTVPLCAAAAHSGVIRDAEGGYFVVHVKHGGIAPHAFTNDTWANGFDANSFAPSRSPTSSAPTNYSSHDPTSAPTRLPTALPTPAPNTLVAPTAMPFIPPSSQPSPVPTSIPTTPPSSVPTSPPSHEPTYVTWQPTSAPTSLPTSEPTTWRTQPPTQVPAPEPSRVPTAQPSRTPTTPPSPLPSSTPSSVPTSEPSSQPSRVPTAPPSPAPSALPTVTLKPTFFGGSPQPSMVPTTPPSAEPTVLPSAEPTPKRTARPTIAPTVFTRDRTGNSTGVMATLYGSWDEGGPYKVERLLMFEPYHDYGPWEVQTIAGVARAPLERACGFADGYPPLAAAFDRPAAIALYQGKPSLQLANESIYVADAGNNVIRKITAVCSQPCENGGVCIGPEKCQCQEGWGGSDCAAPICTAAAKLLNFGASIVEFAGFSRRRLLMATEAPSAVPTSYPSASPYPTRIDTKPPVPAAGVLCSSVKRSVCVGPDACACSPGWSGADCQTPLCVQECANRGECVAPDTCACKYGWFDANCTTPVCATTCGNGGNCTGPDTCTCPSQWSGEDCRAPVCDQECKNGGRCVAPNTCQCPPQWHGHDCGLPVCHQGEFKAYGTTQAGPRVSEDQSIGLDVRPRTWAMYRPCFFKEWCNATKGFDCAQPERTYTIMEAKSGPNYLHVTGFRNRPKRCDSFEVREDAWTQFQYSTATNKTTAFMRYYTGGPYNWNATGWPWKAPIGPMIGGKDRTRPWNHASDRQVAFFELHNVTQGVYVCANHGNCTAPDVCRCEEGWGGFDCRTPICTQGYYFPEQEKFVSGTEKTTELSNFDWALDQNMSAHRRDWPYSNPDFVLDEEVFADHKTLVRTEVTHPGVRYLYEHGPQGGYRCSIRAFTLWEKPGTVYDHFNFYSRYMNSEKQLNGITYTYWDDGMEWPPTHAATAKLDITHTLYEGTRAEQEVTYVYTNEGHRRDGVWITTNNTWEYGTCLMEFKRVCPNPDHPDIGVLDDDLGVPEFHVPDTRSKARAFVDGSQQQRIGGITPPTMSDVAVQDTDFAYRPRITYDDARAYGFESAWTSIGGECVDEVLRGCYNNGTCVAPDTCRCADGWSGHDCSVPVCDEPCQHNGNCTMPGECTCESGWEGQYCDRPVCAQECYHNGECVAPDTCKCKLWDSTWPSGHTVKRPLFRKPNGDPQKTGWTGFDCATPICTQAEKFTLNAGPAADIREKLLSEAVVTDPGALKDQTITLAGGGRDPIGCAGKKQDPCEKNATCSWQAQTKLCLELRSVLYTELGGRGYDGREDIIRFDNQGNEYRVKKCGANDPETGLPVAMPRCPSYDRMVVSNVGESFPKGCGYDVLDTGCCTRYWQTRSVFEDYFANRFAEEGILKDPNDPDFKDVGAYDCISCPGSSWSGELRRADRVFDTDPASPSYGKLKQDGRKLYEYDERGVLVNFTCAAASMLQGAREVFWGECQSPACGEIVENGIVVSKAKNCEQSDSPCKDEWLLKRVGYVSAAEQYQAQTYESICAEPGTCTEPATGGPGDCAANFDDHAKGGASRCPAPCVYTTTGPGTCDEMFHEQAAAGFTGEARCDVAAGCLYTEATCEDRHKQTCFTGIPRYTYNQVPDEFYTGRLGSQQIRICGPTQMQMDWQEVYKKRPQYDSGRRDDPKTNSTSHQFLCGMTEWWQGDYVDDAGLCDDGGACERADGVGIEYGIGPSDAKGIEDAPMQRFEIGRHIRINTPNITKIEGGEGEEDQWYYGEPIRGEGMYECFGGGTCIAPDVCTCKDGYGGFDCRTPLCRHLQYPDEQVAACENGGVCKEKDTCECVTALSVLHEKFPNAPGGATGWQGTDCTMPICVQGYFDPFCSGPIKGIPQAPGGEGCYRCPNGGYCTAPDTCTCTEGWTGYDCRTPVCERVATPLERRQLMTFDENKVDAFEKSPCGLIGIWPLRPVPDEFRGAPGEPGGYYASRGNCTAPNECTCWCKAKYIENICMRKGGIGIFGPWTAHRECRGPFQDLLGKGPAFAVMDMVNYRNLLDPDEMFGTRSCRRGFEGTVNETRFCPRLVTSMAWRLTDRFPQV</sequence>
<feature type="chain" id="PRO_5035295492" description="Calmodulin" evidence="6">
    <location>
        <begin position="21"/>
        <end position="2795"/>
    </location>
</feature>
<dbReference type="InterPro" id="IPR036609">
    <property type="entry name" value="LCCL_sf"/>
</dbReference>
<feature type="region of interest" description="Disordered" evidence="5">
    <location>
        <begin position="787"/>
        <end position="991"/>
    </location>
</feature>
<protein>
    <recommendedName>
        <fullName evidence="11">Calmodulin</fullName>
    </recommendedName>
</protein>
<evidence type="ECO:0000256" key="6">
    <source>
        <dbReference type="SAM" id="SignalP"/>
    </source>
</evidence>
<evidence type="ECO:0000256" key="1">
    <source>
        <dbReference type="ARBA" id="ARBA00022729"/>
    </source>
</evidence>
<dbReference type="InterPro" id="IPR000742">
    <property type="entry name" value="EGF"/>
</dbReference>
<feature type="compositionally biased region" description="Low complexity" evidence="5">
    <location>
        <begin position="787"/>
        <end position="798"/>
    </location>
</feature>
<feature type="disulfide bond" evidence="4">
    <location>
        <begin position="1854"/>
        <end position="1863"/>
    </location>
</feature>
<dbReference type="InterPro" id="IPR001258">
    <property type="entry name" value="NHL_repeat"/>
</dbReference>
<evidence type="ECO:0000256" key="5">
    <source>
        <dbReference type="SAM" id="MobiDB-lite"/>
    </source>
</evidence>
<feature type="disulfide bond" evidence="4">
    <location>
        <begin position="1129"/>
        <end position="1138"/>
    </location>
</feature>
<dbReference type="GO" id="GO:0009986">
    <property type="term" value="C:cell surface"/>
    <property type="evidence" value="ECO:0007669"/>
    <property type="project" value="TreeGrafter"/>
</dbReference>
<gene>
    <name evidence="9" type="ORF">PECAL_6P13140</name>
</gene>
<keyword evidence="10" id="KW-1185">Reference proteome</keyword>
<feature type="domain" description="EGF-like" evidence="7">
    <location>
        <begin position="1107"/>
        <end position="1139"/>
    </location>
</feature>
<keyword evidence="1 6" id="KW-0732">Signal</keyword>
<evidence type="ECO:0000256" key="4">
    <source>
        <dbReference type="PROSITE-ProRule" id="PRU00076"/>
    </source>
</evidence>
<accession>A0A8J2X4X9</accession>
<evidence type="ECO:0000256" key="3">
    <source>
        <dbReference type="ARBA" id="ARBA00023157"/>
    </source>
</evidence>
<evidence type="ECO:0008006" key="11">
    <source>
        <dbReference type="Google" id="ProtNLM"/>
    </source>
</evidence>
<keyword evidence="3 4" id="KW-1015">Disulfide bond</keyword>
<evidence type="ECO:0000313" key="9">
    <source>
        <dbReference type="EMBL" id="CAH0379684.1"/>
    </source>
</evidence>
<dbReference type="PROSITE" id="PS50026">
    <property type="entry name" value="EGF_3"/>
    <property type="match status" value="4"/>
</dbReference>
<name>A0A8J2X4X9_9STRA</name>
<feature type="domain" description="EGF-like" evidence="7">
    <location>
        <begin position="1294"/>
        <end position="1326"/>
    </location>
</feature>
<comment type="caution">
    <text evidence="9">The sequence shown here is derived from an EMBL/GenBank/DDBJ whole genome shotgun (WGS) entry which is preliminary data.</text>
</comment>
<dbReference type="SUPFAM" id="SSF69848">
    <property type="entry name" value="LCCL domain"/>
    <property type="match status" value="1"/>
</dbReference>
<organism evidence="9 10">
    <name type="scientific">Pelagomonas calceolata</name>
    <dbReference type="NCBI Taxonomy" id="35677"/>
    <lineage>
        <taxon>Eukaryota</taxon>
        <taxon>Sar</taxon>
        <taxon>Stramenopiles</taxon>
        <taxon>Ochrophyta</taxon>
        <taxon>Pelagophyceae</taxon>
        <taxon>Pelagomonadales</taxon>
        <taxon>Pelagomonadaceae</taxon>
        <taxon>Pelagomonas</taxon>
    </lineage>
</organism>
<feature type="disulfide bond" evidence="4">
    <location>
        <begin position="1298"/>
        <end position="1308"/>
    </location>
</feature>